<evidence type="ECO:0000313" key="11">
    <source>
        <dbReference type="Proteomes" id="UP000790347"/>
    </source>
</evidence>
<dbReference type="InterPro" id="IPR057646">
    <property type="entry name" value="WD40_WDHD1_1st"/>
</dbReference>
<reference evidence="10" key="2">
    <citation type="journal article" date="2022" name="Res Sq">
        <title>Comparative Genomics Reveals Insights into the Divergent Evolution of Astigmatic Mites and Household Pest Adaptations.</title>
        <authorList>
            <person name="Xiong Q."/>
            <person name="Wan A.T.-Y."/>
            <person name="Liu X.-Y."/>
            <person name="Fung C.S.-H."/>
            <person name="Xiao X."/>
            <person name="Malainual N."/>
            <person name="Hou J."/>
            <person name="Wang L."/>
            <person name="Wang M."/>
            <person name="Yang K."/>
            <person name="Cui Y."/>
            <person name="Leung E."/>
            <person name="Nong W."/>
            <person name="Shin S.-K."/>
            <person name="Au S."/>
            <person name="Jeong K.Y."/>
            <person name="Chew F.T."/>
            <person name="Hui J."/>
            <person name="Leung T.F."/>
            <person name="Tungtrongchitr A."/>
            <person name="Zhong N."/>
            <person name="Liu Z."/>
            <person name="Tsui S."/>
        </authorList>
    </citation>
    <scope>NUCLEOTIDE SEQUENCE</scope>
    <source>
        <strain evidence="10">Derf</strain>
        <tissue evidence="10">Whole organism</tissue>
    </source>
</reference>
<feature type="domain" description="WDHD1/CFT4 helical bundle" evidence="8">
    <location>
        <begin position="813"/>
        <end position="907"/>
    </location>
</feature>
<feature type="domain" description="WDHD1/CFT4 second beta-propeller" evidence="7">
    <location>
        <begin position="501"/>
        <end position="798"/>
    </location>
</feature>
<evidence type="ECO:0000256" key="5">
    <source>
        <dbReference type="PROSITE-ProRule" id="PRU00221"/>
    </source>
</evidence>
<evidence type="ECO:0000259" key="7">
    <source>
        <dbReference type="Pfam" id="PF12341"/>
    </source>
</evidence>
<dbReference type="Pfam" id="PF20946">
    <property type="entry name" value="Ctf4_C"/>
    <property type="match status" value="1"/>
</dbReference>
<feature type="compositionally biased region" description="Low complexity" evidence="6">
    <location>
        <begin position="329"/>
        <end position="352"/>
    </location>
</feature>
<dbReference type="InterPro" id="IPR036322">
    <property type="entry name" value="WD40_repeat_dom_sf"/>
</dbReference>
<dbReference type="InterPro" id="IPR048591">
    <property type="entry name" value="WDHD1/CFT4_hel"/>
</dbReference>
<reference evidence="10" key="1">
    <citation type="submission" date="2013-05" db="EMBL/GenBank/DDBJ databases">
        <authorList>
            <person name="Yim A.K.Y."/>
            <person name="Chan T.F."/>
            <person name="Ji K.M."/>
            <person name="Liu X.Y."/>
            <person name="Zhou J.W."/>
            <person name="Li R.Q."/>
            <person name="Yang K.Y."/>
            <person name="Li J."/>
            <person name="Li M."/>
            <person name="Law P.T.W."/>
            <person name="Wu Y.L."/>
            <person name="Cai Z.L."/>
            <person name="Qin H."/>
            <person name="Bao Y."/>
            <person name="Leung R.K.K."/>
            <person name="Ng P.K.S."/>
            <person name="Zou J."/>
            <person name="Zhong X.J."/>
            <person name="Ran P.X."/>
            <person name="Zhong N.S."/>
            <person name="Liu Z.G."/>
            <person name="Tsui S.K.W."/>
        </authorList>
    </citation>
    <scope>NUCLEOTIDE SEQUENCE</scope>
    <source>
        <strain evidence="10">Derf</strain>
        <tissue evidence="10">Whole organism</tissue>
    </source>
</reference>
<dbReference type="GO" id="GO:0006281">
    <property type="term" value="P:DNA repair"/>
    <property type="evidence" value="ECO:0007669"/>
    <property type="project" value="TreeGrafter"/>
</dbReference>
<feature type="repeat" description="WD" evidence="5">
    <location>
        <begin position="15"/>
        <end position="49"/>
    </location>
</feature>
<dbReference type="PROSITE" id="PS50082">
    <property type="entry name" value="WD_REPEATS_2"/>
    <property type="match status" value="2"/>
</dbReference>
<dbReference type="PROSITE" id="PS00678">
    <property type="entry name" value="WD_REPEATS_1"/>
    <property type="match status" value="1"/>
</dbReference>
<dbReference type="GO" id="GO:0000278">
    <property type="term" value="P:mitotic cell cycle"/>
    <property type="evidence" value="ECO:0007669"/>
    <property type="project" value="TreeGrafter"/>
</dbReference>
<dbReference type="PROSITE" id="PS50294">
    <property type="entry name" value="WD_REPEATS_REGION"/>
    <property type="match status" value="1"/>
</dbReference>
<feature type="region of interest" description="Disordered" evidence="6">
    <location>
        <begin position="1142"/>
        <end position="1170"/>
    </location>
</feature>
<sequence length="1170" mass="131745">MTQAIEKQNLELDLRFAHIDGHTELDFVPDKNAIITIGRDCDVRLWSLNPDDYGVQSSFPIEDFPYAVLATNDRAFVALESNAVKSFQLDELAGEDEQMVCRFTSNATCLSFHLDRELLAAGAGDFSIKLVNLVDQSTRILEGHEGPILSVSIDPLRKYLVSSSCDGCVFLWNIETKKIEHKWPALLPKSNDFNNSKTLCRICWEPQIGKFMAIPCEYSVQIYRRGQWDVPSTVLKHSLLTDLVSIVTISMDSQLLALSFGSTMAIWKFDQSFQQSQTVTMNPIATMKNGDNRITCVKFNPNDRNQLCCTDDKGSLLILKIQDSKTNNKSQSSSSSSSAVVSSKQVPSSKPQTQEIGQTTIDDILADIDLDDDMIDLTEKSKPNLSKVASSVPFGDLDDDVPELNIDFPMDRNAPATPADDMDEPDEFDISAIKSKYEPIIFGDDGDTVKLKNNTESHQLTAGKLNANSDLIIDGYRITGSDLIQLSRTARSYQAPIRQAPFQSGSTPLHFQNRFMVWNSVGIVYAYNSDEERSIDVEFHDLTFHHSIHMTNMLNYTIADLSTTCLLLASNGDDQEDAADPLDQQKARMYCMLFNTWDEMKEWQVTLPQEEQFDCITAGQTFVAAVTNLRYLRVWTIGGIQTMIRCVDGPSINLSSFDNYLMLLYHQASQHPQDGQSINCIVLKVDHRGRTRAHMIPQPVPVALSPKSTVYWAGFTDEGTPCVVDSDGIIRVYKNHFGSGWFPICATKQQANGKSDNFFIIGLSEIQSQIRCIYCKACRYPDTVPKPTLTILSLQIPLCELADDLNGGSTKSKYEEECIRNRWLGSLLKRLSLDNYDVEDSLDQSEKQVINSLIKLFALALGAERESLALEVARLLPNSQALEGAVRYAERQRHRSLAMKLVEMIQEGDDNGNNDDDDDQNSDVELQELMTKKNADRLRKLLKDNCDARQDSASLISLAKIDQSNNLSNHYTSVKPKSLRKSTTEPEQRTNGPITIISDDDDDNDQDEDDILRPKKLTISANEKNPFKVRNHQKNNSSNQGKRKQIEESDDDHVHSGDNDEDQIIINNDDNEDLESVNNPDTDKAFHCYYNEKRFEIFEKHSGEEILNEQDLIEIAKQQFSKLSDKQRSKWMKKAASTVANVVKKKRSKANENSEAKTNKITNFFAKKSS</sequence>
<feature type="compositionally biased region" description="Basic and acidic residues" evidence="6">
    <location>
        <begin position="1149"/>
        <end position="1158"/>
    </location>
</feature>
<dbReference type="InterPro" id="IPR015943">
    <property type="entry name" value="WD40/YVTN_repeat-like_dom_sf"/>
</dbReference>
<keyword evidence="2 5" id="KW-0853">WD repeat</keyword>
<dbReference type="PANTHER" id="PTHR19932">
    <property type="entry name" value="WD REPEAT AND HMG-BOX DNA BINDING PROTEIN"/>
    <property type="match status" value="1"/>
</dbReference>
<dbReference type="PANTHER" id="PTHR19932:SF10">
    <property type="entry name" value="WD REPEAT AND HMG-BOX DNA-BINDING PROTEIN 1"/>
    <property type="match status" value="1"/>
</dbReference>
<feature type="region of interest" description="Disordered" evidence="6">
    <location>
        <begin position="326"/>
        <end position="360"/>
    </location>
</feature>
<dbReference type="Pfam" id="PF12341">
    <property type="entry name" value="Mcl1_mid"/>
    <property type="match status" value="1"/>
</dbReference>
<comment type="subcellular location">
    <subcellularLocation>
        <location evidence="1">Nucleus</location>
    </subcellularLocation>
</comment>
<dbReference type="GO" id="GO:0003682">
    <property type="term" value="F:chromatin binding"/>
    <property type="evidence" value="ECO:0007669"/>
    <property type="project" value="TreeGrafter"/>
</dbReference>
<protein>
    <submittedName>
        <fullName evidence="10">WD repeat and HMG-box DNA binding-domain containing protein 1</fullName>
    </submittedName>
</protein>
<dbReference type="InterPro" id="IPR022100">
    <property type="entry name" value="WDHD1/CFT4_beta-prop_2nd"/>
</dbReference>
<feature type="region of interest" description="Disordered" evidence="6">
    <location>
        <begin position="968"/>
        <end position="1079"/>
    </location>
</feature>
<gene>
    <name evidence="10" type="primary">WDHD1</name>
    <name evidence="10" type="ORF">DERF_009733</name>
</gene>
<feature type="compositionally biased region" description="Acidic residues" evidence="6">
    <location>
        <begin position="1059"/>
        <end position="1075"/>
    </location>
</feature>
<dbReference type="InterPro" id="IPR019775">
    <property type="entry name" value="WD40_repeat_CS"/>
</dbReference>
<dbReference type="Proteomes" id="UP000790347">
    <property type="component" value="Unassembled WGS sequence"/>
</dbReference>
<feature type="compositionally biased region" description="Basic and acidic residues" evidence="6">
    <location>
        <begin position="1044"/>
        <end position="1058"/>
    </location>
</feature>
<dbReference type="AlphaFoldDB" id="A0A922HUI7"/>
<evidence type="ECO:0000256" key="3">
    <source>
        <dbReference type="ARBA" id="ARBA00022737"/>
    </source>
</evidence>
<evidence type="ECO:0000256" key="6">
    <source>
        <dbReference type="SAM" id="MobiDB-lite"/>
    </source>
</evidence>
<keyword evidence="4" id="KW-0539">Nucleus</keyword>
<dbReference type="GO" id="GO:0006261">
    <property type="term" value="P:DNA-templated DNA replication"/>
    <property type="evidence" value="ECO:0007669"/>
    <property type="project" value="TreeGrafter"/>
</dbReference>
<evidence type="ECO:0000256" key="4">
    <source>
        <dbReference type="ARBA" id="ARBA00023242"/>
    </source>
</evidence>
<accession>A0A922HUI7</accession>
<dbReference type="Pfam" id="PF24817">
    <property type="entry name" value="WD40_WDHD1_1st"/>
    <property type="match status" value="1"/>
</dbReference>
<dbReference type="SUPFAM" id="SSF50978">
    <property type="entry name" value="WD40 repeat-like"/>
    <property type="match status" value="2"/>
</dbReference>
<keyword evidence="3" id="KW-0677">Repeat</keyword>
<feature type="repeat" description="WD" evidence="5">
    <location>
        <begin position="141"/>
        <end position="182"/>
    </location>
</feature>
<dbReference type="GO" id="GO:0043596">
    <property type="term" value="C:nuclear replication fork"/>
    <property type="evidence" value="ECO:0007669"/>
    <property type="project" value="TreeGrafter"/>
</dbReference>
<dbReference type="Gene3D" id="2.130.10.10">
    <property type="entry name" value="YVTN repeat-like/Quinoprotein amine dehydrogenase"/>
    <property type="match status" value="2"/>
</dbReference>
<name>A0A922HUI7_DERFA</name>
<proteinExistence type="predicted"/>
<evidence type="ECO:0000256" key="1">
    <source>
        <dbReference type="ARBA" id="ARBA00004123"/>
    </source>
</evidence>
<evidence type="ECO:0000259" key="8">
    <source>
        <dbReference type="Pfam" id="PF20946"/>
    </source>
</evidence>
<keyword evidence="11" id="KW-1185">Reference proteome</keyword>
<comment type="caution">
    <text evidence="10">The sequence shown here is derived from an EMBL/GenBank/DDBJ whole genome shotgun (WGS) entry which is preliminary data.</text>
</comment>
<dbReference type="EMBL" id="ASGP02000004">
    <property type="protein sequence ID" value="KAH9511265.1"/>
    <property type="molecule type" value="Genomic_DNA"/>
</dbReference>
<evidence type="ECO:0000313" key="10">
    <source>
        <dbReference type="EMBL" id="KAH9511265.1"/>
    </source>
</evidence>
<dbReference type="SMART" id="SM00320">
    <property type="entry name" value="WD40"/>
    <property type="match status" value="5"/>
</dbReference>
<feature type="compositionally biased region" description="Acidic residues" evidence="6">
    <location>
        <begin position="998"/>
        <end position="1010"/>
    </location>
</feature>
<dbReference type="InterPro" id="IPR001680">
    <property type="entry name" value="WD40_rpt"/>
</dbReference>
<organism evidence="10 11">
    <name type="scientific">Dermatophagoides farinae</name>
    <name type="common">American house dust mite</name>
    <dbReference type="NCBI Taxonomy" id="6954"/>
    <lineage>
        <taxon>Eukaryota</taxon>
        <taxon>Metazoa</taxon>
        <taxon>Ecdysozoa</taxon>
        <taxon>Arthropoda</taxon>
        <taxon>Chelicerata</taxon>
        <taxon>Arachnida</taxon>
        <taxon>Acari</taxon>
        <taxon>Acariformes</taxon>
        <taxon>Sarcoptiformes</taxon>
        <taxon>Astigmata</taxon>
        <taxon>Psoroptidia</taxon>
        <taxon>Analgoidea</taxon>
        <taxon>Pyroglyphidae</taxon>
        <taxon>Dermatophagoidinae</taxon>
        <taxon>Dermatophagoides</taxon>
    </lineage>
</organism>
<feature type="domain" description="WDHD1 first WD40" evidence="9">
    <location>
        <begin position="15"/>
        <end position="317"/>
    </location>
</feature>
<evidence type="ECO:0000259" key="9">
    <source>
        <dbReference type="Pfam" id="PF24817"/>
    </source>
</evidence>
<evidence type="ECO:0000256" key="2">
    <source>
        <dbReference type="ARBA" id="ARBA00022574"/>
    </source>
</evidence>